<reference evidence="2" key="1">
    <citation type="journal article" date="2008" name="Nat. Genet.">
        <title>The Pristionchus pacificus genome provides a unique perspective on nematode lifestyle and parasitism.</title>
        <authorList>
            <person name="Dieterich C."/>
            <person name="Clifton S.W."/>
            <person name="Schuster L.N."/>
            <person name="Chinwalla A."/>
            <person name="Delehaunty K."/>
            <person name="Dinkelacker I."/>
            <person name="Fulton L."/>
            <person name="Fulton R."/>
            <person name="Godfrey J."/>
            <person name="Minx P."/>
            <person name="Mitreva M."/>
            <person name="Roeseler W."/>
            <person name="Tian H."/>
            <person name="Witte H."/>
            <person name="Yang S.P."/>
            <person name="Wilson R.K."/>
            <person name="Sommer R.J."/>
        </authorList>
    </citation>
    <scope>NUCLEOTIDE SEQUENCE [LARGE SCALE GENOMIC DNA]</scope>
    <source>
        <strain evidence="2">PS312</strain>
    </source>
</reference>
<evidence type="ECO:0000313" key="1">
    <source>
        <dbReference type="EnsemblMetazoa" id="PPA39204.1"/>
    </source>
</evidence>
<accession>A0A2A6CGA1</accession>
<gene>
    <name evidence="1" type="primary">WBGene00277573</name>
</gene>
<evidence type="ECO:0000313" key="2">
    <source>
        <dbReference type="Proteomes" id="UP000005239"/>
    </source>
</evidence>
<accession>A0A8R1Z2A9</accession>
<name>A0A2A6CGA1_PRIPA</name>
<protein>
    <submittedName>
        <fullName evidence="1">Uncharacterized protein</fullName>
    </submittedName>
</protein>
<proteinExistence type="predicted"/>
<dbReference type="Proteomes" id="UP000005239">
    <property type="component" value="Unassembled WGS sequence"/>
</dbReference>
<reference evidence="1" key="2">
    <citation type="submission" date="2022-06" db="UniProtKB">
        <authorList>
            <consortium name="EnsemblMetazoa"/>
        </authorList>
    </citation>
    <scope>IDENTIFICATION</scope>
    <source>
        <strain evidence="1">PS312</strain>
    </source>
</reference>
<organism evidence="1 2">
    <name type="scientific">Pristionchus pacificus</name>
    <name type="common">Parasitic nematode worm</name>
    <dbReference type="NCBI Taxonomy" id="54126"/>
    <lineage>
        <taxon>Eukaryota</taxon>
        <taxon>Metazoa</taxon>
        <taxon>Ecdysozoa</taxon>
        <taxon>Nematoda</taxon>
        <taxon>Chromadorea</taxon>
        <taxon>Rhabditida</taxon>
        <taxon>Rhabditina</taxon>
        <taxon>Diplogasteromorpha</taxon>
        <taxon>Diplogasteroidea</taxon>
        <taxon>Neodiplogasteridae</taxon>
        <taxon>Pristionchus</taxon>
    </lineage>
</organism>
<dbReference type="AlphaFoldDB" id="A0A2A6CGA1"/>
<dbReference type="EnsemblMetazoa" id="PPA39204.1">
    <property type="protein sequence ID" value="PPA39204.1"/>
    <property type="gene ID" value="WBGene00277573"/>
</dbReference>
<keyword evidence="2" id="KW-1185">Reference proteome</keyword>
<sequence length="101" mass="11483">SPWTHNSLRVQHQCALNDSQCGLDSLSRHGAAPKPEKMCELGEWIFAIDKMIIPEMISASIRKSDYEYSNRGYDNNRTIHAKSNDLYAVFHTQTQIADDEA</sequence>